<dbReference type="EMBL" id="JAJNDB010000005">
    <property type="protein sequence ID" value="MCD2196302.1"/>
    <property type="molecule type" value="Genomic_DNA"/>
</dbReference>
<keyword evidence="2" id="KW-1185">Reference proteome</keyword>
<dbReference type="Proteomes" id="UP001199469">
    <property type="component" value="Unassembled WGS sequence"/>
</dbReference>
<sequence>MAETGGPAVERLLLETGDVETGHDLPRQLYADHTPRLSGNAENYRFR</sequence>
<protein>
    <submittedName>
        <fullName evidence="1">Uncharacterized protein</fullName>
    </submittedName>
</protein>
<comment type="caution">
    <text evidence="1">The sequence shown here is derived from an EMBL/GenBank/DDBJ whole genome shotgun (WGS) entry which is preliminary data.</text>
</comment>
<reference evidence="1 2" key="1">
    <citation type="submission" date="2021-11" db="EMBL/GenBank/DDBJ databases">
        <title>Draft genome sequence of Actinomycetospora sp. SF1 isolated from the rhizosphere soil.</title>
        <authorList>
            <person name="Duangmal K."/>
            <person name="Chantavorakit T."/>
        </authorList>
    </citation>
    <scope>NUCLEOTIDE SEQUENCE [LARGE SCALE GENOMIC DNA]</scope>
    <source>
        <strain evidence="1 2">TBRC 5722</strain>
    </source>
</reference>
<accession>A0ABS8PDF8</accession>
<organism evidence="1 2">
    <name type="scientific">Actinomycetospora endophytica</name>
    <dbReference type="NCBI Taxonomy" id="2291215"/>
    <lineage>
        <taxon>Bacteria</taxon>
        <taxon>Bacillati</taxon>
        <taxon>Actinomycetota</taxon>
        <taxon>Actinomycetes</taxon>
        <taxon>Pseudonocardiales</taxon>
        <taxon>Pseudonocardiaceae</taxon>
        <taxon>Actinomycetospora</taxon>
    </lineage>
</organism>
<name>A0ABS8PDF8_9PSEU</name>
<dbReference type="RefSeq" id="WP_230738252.1">
    <property type="nucleotide sequence ID" value="NZ_JAJNDB010000005.1"/>
</dbReference>
<proteinExistence type="predicted"/>
<evidence type="ECO:0000313" key="2">
    <source>
        <dbReference type="Proteomes" id="UP001199469"/>
    </source>
</evidence>
<evidence type="ECO:0000313" key="1">
    <source>
        <dbReference type="EMBL" id="MCD2196302.1"/>
    </source>
</evidence>
<gene>
    <name evidence="1" type="ORF">LQ327_23280</name>
</gene>